<name>A0A9Q2RS85_9RHOB</name>
<accession>A0A9Q2RS85</accession>
<evidence type="ECO:0000313" key="3">
    <source>
        <dbReference type="EMBL" id="MBM2354760.1"/>
    </source>
</evidence>
<keyword evidence="3" id="KW-0946">Virion</keyword>
<keyword evidence="1" id="KW-0732">Signal</keyword>
<proteinExistence type="predicted"/>
<feature type="chain" id="PRO_5040245708" evidence="1">
    <location>
        <begin position="25"/>
        <end position="164"/>
    </location>
</feature>
<sequence length="164" mass="16422">MNHTTPKVAALMGALLAVAAPAFAADTVTSNLGVSAVVLDTCTLNAATALSFASIDNSAPTSQVVPGSLAVICTSTRSDISVSLGSGENASGGTRRMISTDGNYLPYSVYADAGHSSAVAAAENIYSGDVTAAIPLVIPVYGQIPAGSYNAGLYSDTILVTLTY</sequence>
<protein>
    <submittedName>
        <fullName evidence="3">Spore coat protein U domain-containing protein</fullName>
    </submittedName>
</protein>
<dbReference type="InterPro" id="IPR007893">
    <property type="entry name" value="Spore_coat_U/FanG"/>
</dbReference>
<organism evidence="3 4">
    <name type="scientific">Pseudosulfitobacter pseudonitzschiae</name>
    <dbReference type="NCBI Taxonomy" id="1402135"/>
    <lineage>
        <taxon>Bacteria</taxon>
        <taxon>Pseudomonadati</taxon>
        <taxon>Pseudomonadota</taxon>
        <taxon>Alphaproteobacteria</taxon>
        <taxon>Rhodobacterales</taxon>
        <taxon>Roseobacteraceae</taxon>
        <taxon>Pseudosulfitobacter</taxon>
    </lineage>
</organism>
<dbReference type="Proteomes" id="UP000809337">
    <property type="component" value="Unassembled WGS sequence"/>
</dbReference>
<dbReference type="AlphaFoldDB" id="A0A9Q2RS85"/>
<dbReference type="PANTHER" id="PTHR37089:SF3">
    <property type="entry name" value="EXPORTED PROTEIN"/>
    <property type="match status" value="1"/>
</dbReference>
<evidence type="ECO:0000256" key="1">
    <source>
        <dbReference type="SAM" id="SignalP"/>
    </source>
</evidence>
<dbReference type="PANTHER" id="PTHR37089">
    <property type="entry name" value="PROTEIN U-RELATED"/>
    <property type="match status" value="1"/>
</dbReference>
<keyword evidence="3" id="KW-0167">Capsid protein</keyword>
<dbReference type="EMBL" id="JAFBWN010000004">
    <property type="protein sequence ID" value="MBM2354760.1"/>
    <property type="molecule type" value="Genomic_DNA"/>
</dbReference>
<comment type="caution">
    <text evidence="3">The sequence shown here is derived from an EMBL/GenBank/DDBJ whole genome shotgun (WGS) entry which is preliminary data.</text>
</comment>
<reference evidence="3" key="1">
    <citation type="submission" date="2021-01" db="EMBL/GenBank/DDBJ databases">
        <title>Diatom-associated Roseobacters Show Island Model of Population Structure.</title>
        <authorList>
            <person name="Qu L."/>
            <person name="Feng X."/>
            <person name="Chen Y."/>
            <person name="Li L."/>
            <person name="Wang X."/>
            <person name="Hu Z."/>
            <person name="Wang H."/>
            <person name="Luo H."/>
        </authorList>
    </citation>
    <scope>NUCLEOTIDE SEQUENCE</scope>
    <source>
        <strain evidence="3">SM26-45</strain>
    </source>
</reference>
<dbReference type="Pfam" id="PF05229">
    <property type="entry name" value="SCPU"/>
    <property type="match status" value="1"/>
</dbReference>
<dbReference type="InterPro" id="IPR053167">
    <property type="entry name" value="Spore_coat_component"/>
</dbReference>
<evidence type="ECO:0000313" key="4">
    <source>
        <dbReference type="Proteomes" id="UP000809337"/>
    </source>
</evidence>
<feature type="domain" description="Spore coat protein U/FanG" evidence="2">
    <location>
        <begin position="29"/>
        <end position="161"/>
    </location>
</feature>
<gene>
    <name evidence="3" type="ORF">JQX14_09430</name>
</gene>
<dbReference type="SMART" id="SM00972">
    <property type="entry name" value="SCPU"/>
    <property type="match status" value="1"/>
</dbReference>
<feature type="signal peptide" evidence="1">
    <location>
        <begin position="1"/>
        <end position="24"/>
    </location>
</feature>
<evidence type="ECO:0000259" key="2">
    <source>
        <dbReference type="Pfam" id="PF05229"/>
    </source>
</evidence>
<dbReference type="RefSeq" id="WP_231033765.1">
    <property type="nucleotide sequence ID" value="NZ_JAJNGX010000004.1"/>
</dbReference>